<keyword evidence="3" id="KW-1185">Reference proteome</keyword>
<dbReference type="GO" id="GO:0006313">
    <property type="term" value="P:DNA transposition"/>
    <property type="evidence" value="ECO:0007669"/>
    <property type="project" value="InterPro"/>
</dbReference>
<dbReference type="RefSeq" id="WP_152717211.1">
    <property type="nucleotide sequence ID" value="NZ_VOSJ01000384.1"/>
</dbReference>
<dbReference type="Pfam" id="PF02371">
    <property type="entry name" value="Transposase_20"/>
    <property type="match status" value="1"/>
</dbReference>
<dbReference type="PANTHER" id="PTHR33055:SF3">
    <property type="entry name" value="PUTATIVE TRANSPOSASE FOR IS117-RELATED"/>
    <property type="match status" value="1"/>
</dbReference>
<dbReference type="InterPro" id="IPR003346">
    <property type="entry name" value="Transposase_20"/>
</dbReference>
<feature type="non-terminal residue" evidence="2">
    <location>
        <position position="1"/>
    </location>
</feature>
<evidence type="ECO:0000313" key="3">
    <source>
        <dbReference type="Proteomes" id="UP000403266"/>
    </source>
</evidence>
<comment type="caution">
    <text evidence="2">The sequence shown here is derived from an EMBL/GenBank/DDBJ whole genome shotgun (WGS) entry which is preliminary data.</text>
</comment>
<reference evidence="2 3" key="1">
    <citation type="journal article" date="2019" name="Syst. Appl. Microbiol.">
        <title>Microvirga tunisiensis sp. nov., a root nodule symbiotic bacterium isolated from Lupinus micranthus and L. luteus grown in Northern Tunisia.</title>
        <authorList>
            <person name="Msaddak A."/>
            <person name="Rejili M."/>
            <person name="Duran D."/>
            <person name="Mars M."/>
            <person name="Palacios J.M."/>
            <person name="Ruiz-Argueso T."/>
            <person name="Rey L."/>
            <person name="Imperial J."/>
        </authorList>
    </citation>
    <scope>NUCLEOTIDE SEQUENCE [LARGE SCALE GENOMIC DNA]</scope>
    <source>
        <strain evidence="2 3">Lmie10</strain>
    </source>
</reference>
<accession>A0A5N7MU08</accession>
<evidence type="ECO:0000259" key="1">
    <source>
        <dbReference type="Pfam" id="PF02371"/>
    </source>
</evidence>
<sequence length="101" mass="11248">FGAWLGLVPKQESTGDRTILGKISKHGNKYLRTLFVQAAHIVLVRRPHGARLSLWPWIEAAGRRLHRNMLVIALANKLARIAWAVLARGHGYQPRSASHAA</sequence>
<organism evidence="2 3">
    <name type="scientific">Microvirga tunisiensis</name>
    <dbReference type="NCBI Taxonomy" id="2108360"/>
    <lineage>
        <taxon>Bacteria</taxon>
        <taxon>Pseudomonadati</taxon>
        <taxon>Pseudomonadota</taxon>
        <taxon>Alphaproteobacteria</taxon>
        <taxon>Hyphomicrobiales</taxon>
        <taxon>Methylobacteriaceae</taxon>
        <taxon>Microvirga</taxon>
    </lineage>
</organism>
<dbReference type="InterPro" id="IPR047650">
    <property type="entry name" value="Transpos_IS110"/>
</dbReference>
<dbReference type="AlphaFoldDB" id="A0A5N7MU08"/>
<dbReference type="Proteomes" id="UP000403266">
    <property type="component" value="Unassembled WGS sequence"/>
</dbReference>
<dbReference type="PANTHER" id="PTHR33055">
    <property type="entry name" value="TRANSPOSASE FOR INSERTION SEQUENCE ELEMENT IS1111A"/>
    <property type="match status" value="1"/>
</dbReference>
<dbReference type="OrthoDB" id="5289737at2"/>
<feature type="domain" description="Transposase IS116/IS110/IS902 C-terminal" evidence="1">
    <location>
        <begin position="1"/>
        <end position="47"/>
    </location>
</feature>
<dbReference type="GO" id="GO:0003677">
    <property type="term" value="F:DNA binding"/>
    <property type="evidence" value="ECO:0007669"/>
    <property type="project" value="InterPro"/>
</dbReference>
<dbReference type="GO" id="GO:0004803">
    <property type="term" value="F:transposase activity"/>
    <property type="evidence" value="ECO:0007669"/>
    <property type="project" value="InterPro"/>
</dbReference>
<name>A0A5N7MU08_9HYPH</name>
<gene>
    <name evidence="2" type="ORF">FS320_36405</name>
</gene>
<protein>
    <submittedName>
        <fullName evidence="2">IS110 family transposase</fullName>
    </submittedName>
</protein>
<evidence type="ECO:0000313" key="2">
    <source>
        <dbReference type="EMBL" id="MPR30368.1"/>
    </source>
</evidence>
<dbReference type="EMBL" id="VOSK01000354">
    <property type="protein sequence ID" value="MPR30368.1"/>
    <property type="molecule type" value="Genomic_DNA"/>
</dbReference>
<proteinExistence type="predicted"/>